<dbReference type="RefSeq" id="WP_098502751.1">
    <property type="nucleotide sequence ID" value="NZ_PDJQ01000001.1"/>
</dbReference>
<dbReference type="InterPro" id="IPR010663">
    <property type="entry name" value="Znf_FPG/IleRS"/>
</dbReference>
<dbReference type="Pfam" id="PF01149">
    <property type="entry name" value="Fapy_DNA_glyco"/>
    <property type="match status" value="1"/>
</dbReference>
<comment type="cofactor">
    <cofactor evidence="15">
        <name>Zn(2+)</name>
        <dbReference type="ChEBI" id="CHEBI:29105"/>
    </cofactor>
    <text evidence="15">Binds 1 zinc ion per subunit.</text>
</comment>
<dbReference type="Pfam" id="PF06831">
    <property type="entry name" value="H2TH"/>
    <property type="match status" value="1"/>
</dbReference>
<name>A0A2A9HD86_TEPT2</name>
<feature type="binding site" evidence="15">
    <location>
        <position position="153"/>
    </location>
    <ligand>
        <name>DNA</name>
        <dbReference type="ChEBI" id="CHEBI:16991"/>
    </ligand>
</feature>
<dbReference type="InterPro" id="IPR035937">
    <property type="entry name" value="FPG_N"/>
</dbReference>
<feature type="active site" description="Proton donor; for beta-elimination activity" evidence="15">
    <location>
        <position position="61"/>
    </location>
</feature>
<evidence type="ECO:0000256" key="6">
    <source>
        <dbReference type="ARBA" id="ARBA00022771"/>
    </source>
</evidence>
<feature type="domain" description="Formamidopyrimidine-DNA glycosylase catalytic" evidence="17">
    <location>
        <begin position="2"/>
        <end position="117"/>
    </location>
</feature>
<dbReference type="GO" id="GO:0003684">
    <property type="term" value="F:damaged DNA binding"/>
    <property type="evidence" value="ECO:0007669"/>
    <property type="project" value="InterPro"/>
</dbReference>
<dbReference type="SMART" id="SM01232">
    <property type="entry name" value="H2TH"/>
    <property type="match status" value="1"/>
</dbReference>
<dbReference type="GO" id="GO:0140078">
    <property type="term" value="F:class I DNA-(apurinic or apyrimidinic site) endonuclease activity"/>
    <property type="evidence" value="ECO:0007669"/>
    <property type="project" value="UniProtKB-EC"/>
</dbReference>
<evidence type="ECO:0000256" key="12">
    <source>
        <dbReference type="ARBA" id="ARBA00023268"/>
    </source>
</evidence>
<dbReference type="PANTHER" id="PTHR22993:SF9">
    <property type="entry name" value="FORMAMIDOPYRIMIDINE-DNA GLYCOSYLASE"/>
    <property type="match status" value="1"/>
</dbReference>
<evidence type="ECO:0000256" key="13">
    <source>
        <dbReference type="ARBA" id="ARBA00023295"/>
    </source>
</evidence>
<evidence type="ECO:0000256" key="14">
    <source>
        <dbReference type="ARBA" id="ARBA00044632"/>
    </source>
</evidence>
<dbReference type="InterPro" id="IPR020629">
    <property type="entry name" value="FPG_Glyclase"/>
</dbReference>
<dbReference type="Gene3D" id="1.10.8.50">
    <property type="match status" value="1"/>
</dbReference>
<dbReference type="PANTHER" id="PTHR22993">
    <property type="entry name" value="FORMAMIDOPYRIMIDINE-DNA GLYCOSYLASE"/>
    <property type="match status" value="1"/>
</dbReference>
<keyword evidence="11 15" id="KW-0456">Lyase</keyword>
<comment type="function">
    <text evidence="15">Involved in base excision repair of DNA damaged by oxidation or by mutagenic agents. Acts as DNA glycosylase that recognizes and removes damaged bases. Has a preference for oxidized purines, such as 7,8-dihydro-8-oxoguanine (8-oxoG). Has AP (apurinic/apyrimidinic) lyase activity and introduces nicks in the DNA strand. Cleaves the DNA backbone by beta-delta elimination to generate a single-strand break at the site of the removed base with both 3'- and 5'-phosphates.</text>
</comment>
<keyword evidence="6 15" id="KW-0863">Zinc-finger</keyword>
<dbReference type="InterPro" id="IPR012319">
    <property type="entry name" value="FPG_cat"/>
</dbReference>
<keyword evidence="13 15" id="KW-0326">Glycosidase</keyword>
<evidence type="ECO:0000256" key="15">
    <source>
        <dbReference type="HAMAP-Rule" id="MF_00103"/>
    </source>
</evidence>
<evidence type="ECO:0000256" key="8">
    <source>
        <dbReference type="ARBA" id="ARBA00022833"/>
    </source>
</evidence>
<evidence type="ECO:0000256" key="11">
    <source>
        <dbReference type="ARBA" id="ARBA00023239"/>
    </source>
</evidence>
<dbReference type="HAMAP" id="MF_00103">
    <property type="entry name" value="Fapy_DNA_glycosyl"/>
    <property type="match status" value="1"/>
</dbReference>
<dbReference type="Proteomes" id="UP000223071">
    <property type="component" value="Unassembled WGS sequence"/>
</dbReference>
<dbReference type="GO" id="GO:0008270">
    <property type="term" value="F:zinc ion binding"/>
    <property type="evidence" value="ECO:0007669"/>
    <property type="project" value="UniProtKB-UniRule"/>
</dbReference>
<keyword evidence="8 15" id="KW-0862">Zinc</keyword>
<comment type="catalytic activity">
    <reaction evidence="1 15">
        <text>Hydrolysis of DNA containing ring-opened 7-methylguanine residues, releasing 2,6-diamino-4-hydroxy-5-(N-methyl)formamidopyrimidine.</text>
        <dbReference type="EC" id="3.2.2.23"/>
    </reaction>
</comment>
<dbReference type="SMART" id="SM00898">
    <property type="entry name" value="Fapy_DNA_glyco"/>
    <property type="match status" value="1"/>
</dbReference>
<reference evidence="18 19" key="1">
    <citation type="submission" date="2017-09" db="EMBL/GenBank/DDBJ databases">
        <title>Sequencing the genomes of two abundant thermophiles in Great Basin hot springs: Thermocrinis jamiesonii and novel Chloroflexi Thermoflexus hugenholtzii.</title>
        <authorList>
            <person name="Hedlund B."/>
        </authorList>
    </citation>
    <scope>NUCLEOTIDE SEQUENCE [LARGE SCALE GENOMIC DNA]</scope>
    <source>
        <strain evidence="18 19">G233</strain>
    </source>
</reference>
<evidence type="ECO:0000313" key="18">
    <source>
        <dbReference type="EMBL" id="PFG73283.1"/>
    </source>
</evidence>
<keyword evidence="7 15" id="KW-0378">Hydrolase</keyword>
<evidence type="ECO:0000256" key="1">
    <source>
        <dbReference type="ARBA" id="ARBA00001668"/>
    </source>
</evidence>
<dbReference type="InterPro" id="IPR015886">
    <property type="entry name" value="H2TH_FPG"/>
</dbReference>
<proteinExistence type="inferred from homology"/>
<keyword evidence="19" id="KW-1185">Reference proteome</keyword>
<feature type="domain" description="FPG-type" evidence="16">
    <location>
        <begin position="238"/>
        <end position="272"/>
    </location>
</feature>
<dbReference type="CDD" id="cd08966">
    <property type="entry name" value="EcFpg-like_N"/>
    <property type="match status" value="1"/>
</dbReference>
<keyword evidence="4 15" id="KW-0479">Metal-binding</keyword>
<feature type="binding site" evidence="15">
    <location>
        <position position="114"/>
    </location>
    <ligand>
        <name>DNA</name>
        <dbReference type="ChEBI" id="CHEBI:16991"/>
    </ligand>
</feature>
<dbReference type="EC" id="3.2.2.23" evidence="15"/>
<comment type="catalytic activity">
    <reaction evidence="14 15">
        <text>2'-deoxyribonucleotide-(2'-deoxyribose 5'-phosphate)-2'-deoxyribonucleotide-DNA = a 3'-end 2'-deoxyribonucleotide-(2,3-dehydro-2,3-deoxyribose 5'-phosphate)-DNA + a 5'-end 5'-phospho-2'-deoxyribonucleoside-DNA + H(+)</text>
        <dbReference type="Rhea" id="RHEA:66592"/>
        <dbReference type="Rhea" id="RHEA-COMP:13180"/>
        <dbReference type="Rhea" id="RHEA-COMP:16897"/>
        <dbReference type="Rhea" id="RHEA-COMP:17067"/>
        <dbReference type="ChEBI" id="CHEBI:15378"/>
        <dbReference type="ChEBI" id="CHEBI:136412"/>
        <dbReference type="ChEBI" id="CHEBI:157695"/>
        <dbReference type="ChEBI" id="CHEBI:167181"/>
        <dbReference type="EC" id="4.2.99.18"/>
    </reaction>
</comment>
<evidence type="ECO:0000256" key="3">
    <source>
        <dbReference type="ARBA" id="ARBA00011245"/>
    </source>
</evidence>
<dbReference type="GO" id="GO:0034039">
    <property type="term" value="F:8-oxo-7,8-dihydroguanine DNA N-glycosylase activity"/>
    <property type="evidence" value="ECO:0007669"/>
    <property type="project" value="TreeGrafter"/>
</dbReference>
<dbReference type="SUPFAM" id="SSF46946">
    <property type="entry name" value="S13-like H2TH domain"/>
    <property type="match status" value="1"/>
</dbReference>
<protein>
    <recommendedName>
        <fullName evidence="15">Formamidopyrimidine-DNA glycosylase</fullName>
        <shortName evidence="15">Fapy-DNA glycosylase</shortName>
        <ecNumber evidence="15">3.2.2.23</ecNumber>
    </recommendedName>
    <alternativeName>
        <fullName evidence="15">DNA-(apurinic or apyrimidinic site) lyase MutM</fullName>
        <shortName evidence="15">AP lyase MutM</shortName>
        <ecNumber evidence="15">4.2.99.18</ecNumber>
    </alternativeName>
</protein>
<dbReference type="InterPro" id="IPR010979">
    <property type="entry name" value="Ribosomal_uS13-like_H2TH"/>
</dbReference>
<evidence type="ECO:0000313" key="19">
    <source>
        <dbReference type="Proteomes" id="UP000223071"/>
    </source>
</evidence>
<gene>
    <name evidence="15" type="primary">mutM</name>
    <name evidence="15" type="synonym">fpg</name>
    <name evidence="18" type="ORF">A9A59_0478</name>
</gene>
<evidence type="ECO:0000256" key="9">
    <source>
        <dbReference type="ARBA" id="ARBA00023125"/>
    </source>
</evidence>
<dbReference type="Gene3D" id="3.20.190.10">
    <property type="entry name" value="MutM-like, N-terminal"/>
    <property type="match status" value="1"/>
</dbReference>
<dbReference type="InterPro" id="IPR000214">
    <property type="entry name" value="Znf_DNA_glyclase/AP_lyase"/>
</dbReference>
<evidence type="ECO:0000256" key="10">
    <source>
        <dbReference type="ARBA" id="ARBA00023204"/>
    </source>
</evidence>
<dbReference type="PROSITE" id="PS51068">
    <property type="entry name" value="FPG_CAT"/>
    <property type="match status" value="1"/>
</dbReference>
<dbReference type="SUPFAM" id="SSF57716">
    <property type="entry name" value="Glucocorticoid receptor-like (DNA-binding domain)"/>
    <property type="match status" value="1"/>
</dbReference>
<keyword evidence="10 15" id="KW-0234">DNA repair</keyword>
<dbReference type="NCBIfam" id="TIGR00577">
    <property type="entry name" value="fpg"/>
    <property type="match status" value="1"/>
</dbReference>
<feature type="active site" description="Proton donor; for delta-elimination activity" evidence="15">
    <location>
        <position position="262"/>
    </location>
</feature>
<accession>A0A2A9HD86</accession>
<feature type="active site" description="Proton donor" evidence="15">
    <location>
        <position position="3"/>
    </location>
</feature>
<dbReference type="Pfam" id="PF06827">
    <property type="entry name" value="zf-FPG_IleRS"/>
    <property type="match status" value="1"/>
</dbReference>
<dbReference type="GO" id="GO:0006284">
    <property type="term" value="P:base-excision repair"/>
    <property type="evidence" value="ECO:0007669"/>
    <property type="project" value="InterPro"/>
</dbReference>
<keyword evidence="12 15" id="KW-0511">Multifunctional enzyme</keyword>
<evidence type="ECO:0000256" key="4">
    <source>
        <dbReference type="ARBA" id="ARBA00022723"/>
    </source>
</evidence>
<dbReference type="PROSITE" id="PS51066">
    <property type="entry name" value="ZF_FPG_2"/>
    <property type="match status" value="1"/>
</dbReference>
<sequence>MPELPEVETIRRDLAPLVTGRTIVDVEVDPGTIHLLAGVPLETLRASLAGRTIRSLGRRGKYLLFELDDGRWWVAHLRMTGRLVWRPHAAPPEPYERARVVFDNGHDLRWSDLRKFGTWRIHASAEEVVGRLGPEPIDAGLTEAQFRRAFEGRTAPVKAVLLDQRRFAGLGNIYVDEALFAARIRPDTPAGQLSRAALGRLYRACRDVLERGIAHRGASFRDYVDGQGNEGRQHMFVQVFRRTGKPCYACGTPIERSIVGGRATHYCPRCQRPARRPQRREAGRAG</sequence>
<dbReference type="AlphaFoldDB" id="A0A2A9HD86"/>
<dbReference type="FunFam" id="1.10.8.50:FF:000003">
    <property type="entry name" value="Formamidopyrimidine-DNA glycosylase"/>
    <property type="match status" value="1"/>
</dbReference>
<comment type="caution">
    <text evidence="15">Lacks conserved residue(s) required for the propagation of feature annotation.</text>
</comment>
<feature type="active site" description="Schiff-base intermediate with DNA" evidence="15">
    <location>
        <position position="2"/>
    </location>
</feature>
<keyword evidence="5 15" id="KW-0227">DNA damage</keyword>
<evidence type="ECO:0000256" key="2">
    <source>
        <dbReference type="ARBA" id="ARBA00009409"/>
    </source>
</evidence>
<dbReference type="EC" id="4.2.99.18" evidence="15"/>
<dbReference type="PROSITE" id="PS01242">
    <property type="entry name" value="ZF_FPG_1"/>
    <property type="match status" value="1"/>
</dbReference>
<dbReference type="GO" id="GO:0003690">
    <property type="term" value="F:double-stranded DNA binding"/>
    <property type="evidence" value="ECO:0007669"/>
    <property type="project" value="UniProtKB-ARBA"/>
</dbReference>
<organism evidence="18 19">
    <name type="scientific">Tepidiforma thermophila (strain KCTC 52669 / CGMCC 1.13589 / G233)</name>
    <dbReference type="NCBI Taxonomy" id="2761530"/>
    <lineage>
        <taxon>Bacteria</taxon>
        <taxon>Bacillati</taxon>
        <taxon>Chloroflexota</taxon>
        <taxon>Tepidiformia</taxon>
        <taxon>Tepidiformales</taxon>
        <taxon>Tepidiformaceae</taxon>
        <taxon>Tepidiforma</taxon>
    </lineage>
</organism>
<dbReference type="EMBL" id="PDJQ01000001">
    <property type="protein sequence ID" value="PFG73283.1"/>
    <property type="molecule type" value="Genomic_DNA"/>
</dbReference>
<comment type="caution">
    <text evidence="18">The sequence shown here is derived from an EMBL/GenBank/DDBJ whole genome shotgun (WGS) entry which is preliminary data.</text>
</comment>
<evidence type="ECO:0000256" key="5">
    <source>
        <dbReference type="ARBA" id="ARBA00022763"/>
    </source>
</evidence>
<evidence type="ECO:0000259" key="17">
    <source>
        <dbReference type="PROSITE" id="PS51068"/>
    </source>
</evidence>
<comment type="subunit">
    <text evidence="3 15">Monomer.</text>
</comment>
<keyword evidence="9 15" id="KW-0238">DNA-binding</keyword>
<dbReference type="NCBIfam" id="NF002211">
    <property type="entry name" value="PRK01103.1"/>
    <property type="match status" value="1"/>
</dbReference>
<dbReference type="InterPro" id="IPR015887">
    <property type="entry name" value="DNA_glyclase_Znf_dom_DNA_BS"/>
</dbReference>
<comment type="similarity">
    <text evidence="2 15">Belongs to the FPG family.</text>
</comment>
<evidence type="ECO:0000259" key="16">
    <source>
        <dbReference type="PROSITE" id="PS51066"/>
    </source>
</evidence>
<evidence type="ECO:0000256" key="7">
    <source>
        <dbReference type="ARBA" id="ARBA00022801"/>
    </source>
</evidence>
<dbReference type="SUPFAM" id="SSF81624">
    <property type="entry name" value="N-terminal domain of MutM-like DNA repair proteins"/>
    <property type="match status" value="1"/>
</dbReference>